<organism evidence="1">
    <name type="scientific">Anguilla anguilla</name>
    <name type="common">European freshwater eel</name>
    <name type="synonym">Muraena anguilla</name>
    <dbReference type="NCBI Taxonomy" id="7936"/>
    <lineage>
        <taxon>Eukaryota</taxon>
        <taxon>Metazoa</taxon>
        <taxon>Chordata</taxon>
        <taxon>Craniata</taxon>
        <taxon>Vertebrata</taxon>
        <taxon>Euteleostomi</taxon>
        <taxon>Actinopterygii</taxon>
        <taxon>Neopterygii</taxon>
        <taxon>Teleostei</taxon>
        <taxon>Anguilliformes</taxon>
        <taxon>Anguillidae</taxon>
        <taxon>Anguilla</taxon>
    </lineage>
</organism>
<evidence type="ECO:0000313" key="1">
    <source>
        <dbReference type="EMBL" id="JAH24817.1"/>
    </source>
</evidence>
<protein>
    <submittedName>
        <fullName evidence="1">Uncharacterized protein</fullName>
    </submittedName>
</protein>
<reference evidence="1" key="2">
    <citation type="journal article" date="2015" name="Fish Shellfish Immunol.">
        <title>Early steps in the European eel (Anguilla anguilla)-Vibrio vulnificus interaction in the gills: Role of the RtxA13 toxin.</title>
        <authorList>
            <person name="Callol A."/>
            <person name="Pajuelo D."/>
            <person name="Ebbesson L."/>
            <person name="Teles M."/>
            <person name="MacKenzie S."/>
            <person name="Amaro C."/>
        </authorList>
    </citation>
    <scope>NUCLEOTIDE SEQUENCE</scope>
</reference>
<sequence>MWTTCRVYDPCTSCIQINGSINSQKQGCMRTDWPGPNCCNGEVIKINRDQRSLRHICSRGNSTHKNWLFQYLRAPLCFQT</sequence>
<reference evidence="1" key="1">
    <citation type="submission" date="2014-11" db="EMBL/GenBank/DDBJ databases">
        <authorList>
            <person name="Amaro Gonzalez C."/>
        </authorList>
    </citation>
    <scope>NUCLEOTIDE SEQUENCE</scope>
</reference>
<accession>A0A0E9R7T7</accession>
<name>A0A0E9R7T7_ANGAN</name>
<dbReference type="AlphaFoldDB" id="A0A0E9R7T7"/>
<proteinExistence type="predicted"/>
<dbReference type="EMBL" id="GBXM01083760">
    <property type="protein sequence ID" value="JAH24817.1"/>
    <property type="molecule type" value="Transcribed_RNA"/>
</dbReference>